<organism evidence="6 7">
    <name type="scientific">Ktedonobacter robiniae</name>
    <dbReference type="NCBI Taxonomy" id="2778365"/>
    <lineage>
        <taxon>Bacteria</taxon>
        <taxon>Bacillati</taxon>
        <taxon>Chloroflexota</taxon>
        <taxon>Ktedonobacteria</taxon>
        <taxon>Ktedonobacterales</taxon>
        <taxon>Ktedonobacteraceae</taxon>
        <taxon>Ktedonobacter</taxon>
    </lineage>
</organism>
<evidence type="ECO:0000259" key="5">
    <source>
        <dbReference type="SMART" id="SM00895"/>
    </source>
</evidence>
<comment type="caution">
    <text evidence="6">The sequence shown here is derived from an EMBL/GenBank/DDBJ whole genome shotgun (WGS) entry which is preliminary data.</text>
</comment>
<dbReference type="PANTHER" id="PTHR43537:SF5">
    <property type="entry name" value="UXU OPERON TRANSCRIPTIONAL REGULATOR"/>
    <property type="match status" value="1"/>
</dbReference>
<dbReference type="SUPFAM" id="SSF46785">
    <property type="entry name" value="Winged helix' DNA-binding domain"/>
    <property type="match status" value="1"/>
</dbReference>
<gene>
    <name evidence="6" type="ORF">KSB_35870</name>
</gene>
<keyword evidence="7" id="KW-1185">Reference proteome</keyword>
<feature type="coiled-coil region" evidence="4">
    <location>
        <begin position="80"/>
        <end position="107"/>
    </location>
</feature>
<keyword evidence="4" id="KW-0175">Coiled coil</keyword>
<keyword evidence="3" id="KW-0804">Transcription</keyword>
<evidence type="ECO:0000256" key="4">
    <source>
        <dbReference type="SAM" id="Coils"/>
    </source>
</evidence>
<dbReference type="InterPro" id="IPR036390">
    <property type="entry name" value="WH_DNA-bd_sf"/>
</dbReference>
<evidence type="ECO:0000256" key="2">
    <source>
        <dbReference type="ARBA" id="ARBA00023125"/>
    </source>
</evidence>
<accession>A0ABQ3UR86</accession>
<name>A0ABQ3UR86_9CHLR</name>
<keyword evidence="2" id="KW-0238">DNA-binding</keyword>
<dbReference type="Pfam" id="PF07729">
    <property type="entry name" value="FCD"/>
    <property type="match status" value="1"/>
</dbReference>
<dbReference type="InterPro" id="IPR008920">
    <property type="entry name" value="TF_FadR/GntR_C"/>
</dbReference>
<dbReference type="PANTHER" id="PTHR43537">
    <property type="entry name" value="TRANSCRIPTIONAL REGULATOR, GNTR FAMILY"/>
    <property type="match status" value="1"/>
</dbReference>
<reference evidence="6 7" key="1">
    <citation type="journal article" date="2021" name="Int. J. Syst. Evol. Microbiol.">
        <title>Reticulibacter mediterranei gen. nov., sp. nov., within the new family Reticulibacteraceae fam. nov., and Ktedonospora formicarum gen. nov., sp. nov., Ktedonobacter robiniae sp. nov., Dictyobacter formicarum sp. nov. and Dictyobacter arantiisoli sp. nov., belonging to the class Ktedonobacteria.</title>
        <authorList>
            <person name="Yabe S."/>
            <person name="Zheng Y."/>
            <person name="Wang C.M."/>
            <person name="Sakai Y."/>
            <person name="Abe K."/>
            <person name="Yokota A."/>
            <person name="Donadio S."/>
            <person name="Cavaletti L."/>
            <person name="Monciardini P."/>
        </authorList>
    </citation>
    <scope>NUCLEOTIDE SEQUENCE [LARGE SCALE GENOMIC DNA]</scope>
    <source>
        <strain evidence="6 7">SOSP1-30</strain>
    </source>
</reference>
<dbReference type="InterPro" id="IPR036388">
    <property type="entry name" value="WH-like_DNA-bd_sf"/>
</dbReference>
<evidence type="ECO:0000256" key="1">
    <source>
        <dbReference type="ARBA" id="ARBA00023015"/>
    </source>
</evidence>
<dbReference type="InterPro" id="IPR011711">
    <property type="entry name" value="GntR_C"/>
</dbReference>
<dbReference type="SMART" id="SM00895">
    <property type="entry name" value="FCD"/>
    <property type="match status" value="1"/>
</dbReference>
<dbReference type="Proteomes" id="UP000654345">
    <property type="component" value="Unassembled WGS sequence"/>
</dbReference>
<dbReference type="SUPFAM" id="SSF48008">
    <property type="entry name" value="GntR ligand-binding domain-like"/>
    <property type="match status" value="1"/>
</dbReference>
<sequence length="195" mass="22362">MIIDLRLQPGAMVNELSLAAEIELGRTPVHEAVARLVVDRLVKVLPRRGLMITPIGLEEVREIFEAREAIECGNAYFAVQHATAAELAELRRLVEQAENAREETAVQRFLDDDQFIHRFLASCVHNSLLQDATNQILMHSLRFWRFYFARYHIAESTLISHRALLAALEQRDAQGAYMAMREHIRTSRALLNKLF</sequence>
<evidence type="ECO:0000313" key="7">
    <source>
        <dbReference type="Proteomes" id="UP000654345"/>
    </source>
</evidence>
<keyword evidence="1" id="KW-0805">Transcription regulation</keyword>
<evidence type="ECO:0000313" key="6">
    <source>
        <dbReference type="EMBL" id="GHO55112.1"/>
    </source>
</evidence>
<dbReference type="InterPro" id="IPR000524">
    <property type="entry name" value="Tscrpt_reg_HTH_GntR"/>
</dbReference>
<feature type="domain" description="GntR C-terminal" evidence="5">
    <location>
        <begin position="62"/>
        <end position="186"/>
    </location>
</feature>
<protein>
    <recommendedName>
        <fullName evidence="5">GntR C-terminal domain-containing protein</fullName>
    </recommendedName>
</protein>
<evidence type="ECO:0000256" key="3">
    <source>
        <dbReference type="ARBA" id="ARBA00023163"/>
    </source>
</evidence>
<dbReference type="EMBL" id="BNJG01000001">
    <property type="protein sequence ID" value="GHO55112.1"/>
    <property type="molecule type" value="Genomic_DNA"/>
</dbReference>
<proteinExistence type="predicted"/>
<dbReference type="Gene3D" id="1.20.120.530">
    <property type="entry name" value="GntR ligand-binding domain-like"/>
    <property type="match status" value="1"/>
</dbReference>
<dbReference type="Pfam" id="PF00392">
    <property type="entry name" value="GntR"/>
    <property type="match status" value="1"/>
</dbReference>
<dbReference type="Gene3D" id="1.10.10.10">
    <property type="entry name" value="Winged helix-like DNA-binding domain superfamily/Winged helix DNA-binding domain"/>
    <property type="match status" value="1"/>
</dbReference>